<dbReference type="Pfam" id="PF18137">
    <property type="entry name" value="WHD_ORC"/>
    <property type="match status" value="1"/>
</dbReference>
<organism evidence="9 10">
    <name type="scientific">Ustilaginoidea virens</name>
    <name type="common">Rice false smut fungus</name>
    <name type="synonym">Villosiclava virens</name>
    <dbReference type="NCBI Taxonomy" id="1159556"/>
    <lineage>
        <taxon>Eukaryota</taxon>
        <taxon>Fungi</taxon>
        <taxon>Dikarya</taxon>
        <taxon>Ascomycota</taxon>
        <taxon>Pezizomycotina</taxon>
        <taxon>Sordariomycetes</taxon>
        <taxon>Hypocreomycetidae</taxon>
        <taxon>Hypocreales</taxon>
        <taxon>Clavicipitaceae</taxon>
        <taxon>Ustilaginoidea</taxon>
    </lineage>
</organism>
<dbReference type="InterPro" id="IPR020795">
    <property type="entry name" value="ORC3"/>
</dbReference>
<dbReference type="EMBL" id="CP072754">
    <property type="protein sequence ID" value="QUC18205.1"/>
    <property type="molecule type" value="Genomic_DNA"/>
</dbReference>
<feature type="compositionally biased region" description="Basic and acidic residues" evidence="6">
    <location>
        <begin position="1"/>
        <end position="17"/>
    </location>
</feature>
<dbReference type="InterPro" id="IPR045667">
    <property type="entry name" value="ORC3_N"/>
</dbReference>
<dbReference type="AlphaFoldDB" id="A0A8E5HMH5"/>
<feature type="domain" description="Origin recognition complex subunit 3 winged helix C-terminal" evidence="8">
    <location>
        <begin position="607"/>
        <end position="673"/>
    </location>
</feature>
<dbReference type="KEGG" id="uvi:66063224"/>
<dbReference type="GO" id="GO:0031261">
    <property type="term" value="C:DNA replication preinitiation complex"/>
    <property type="evidence" value="ECO:0007669"/>
    <property type="project" value="TreeGrafter"/>
</dbReference>
<dbReference type="Proteomes" id="UP000027002">
    <property type="component" value="Chromosome 2"/>
</dbReference>
<keyword evidence="10" id="KW-1185">Reference proteome</keyword>
<proteinExistence type="inferred from homology"/>
<evidence type="ECO:0000313" key="10">
    <source>
        <dbReference type="Proteomes" id="UP000027002"/>
    </source>
</evidence>
<dbReference type="PANTHER" id="PTHR12748">
    <property type="entry name" value="ORIGIN RECOGNITION COMPLEX SUBUNIT 3"/>
    <property type="match status" value="1"/>
</dbReference>
<dbReference type="InterPro" id="IPR040855">
    <property type="entry name" value="ORC_WH_C"/>
</dbReference>
<dbReference type="PANTHER" id="PTHR12748:SF0">
    <property type="entry name" value="ORIGIN RECOGNITION COMPLEX SUBUNIT 3"/>
    <property type="match status" value="1"/>
</dbReference>
<keyword evidence="5" id="KW-0539">Nucleus</keyword>
<feature type="region of interest" description="Disordered" evidence="6">
    <location>
        <begin position="1"/>
        <end position="48"/>
    </location>
</feature>
<keyword evidence="4" id="KW-0238">DNA-binding</keyword>
<evidence type="ECO:0000256" key="6">
    <source>
        <dbReference type="SAM" id="MobiDB-lite"/>
    </source>
</evidence>
<dbReference type="Pfam" id="PF07034">
    <property type="entry name" value="ORC3_N"/>
    <property type="match status" value="1"/>
</dbReference>
<gene>
    <name evidence="9" type="ORF">UV8b_02446</name>
</gene>
<dbReference type="GO" id="GO:0005656">
    <property type="term" value="C:nuclear pre-replicative complex"/>
    <property type="evidence" value="ECO:0007669"/>
    <property type="project" value="TreeGrafter"/>
</dbReference>
<evidence type="ECO:0008006" key="11">
    <source>
        <dbReference type="Google" id="ProtNLM"/>
    </source>
</evidence>
<keyword evidence="3" id="KW-0235">DNA replication</keyword>
<evidence type="ECO:0000256" key="5">
    <source>
        <dbReference type="ARBA" id="ARBA00023242"/>
    </source>
</evidence>
<dbReference type="GO" id="GO:0006270">
    <property type="term" value="P:DNA replication initiation"/>
    <property type="evidence" value="ECO:0007669"/>
    <property type="project" value="TreeGrafter"/>
</dbReference>
<comment type="subcellular location">
    <subcellularLocation>
        <location evidence="1">Nucleus</location>
    </subcellularLocation>
</comment>
<evidence type="ECO:0000256" key="1">
    <source>
        <dbReference type="ARBA" id="ARBA00004123"/>
    </source>
</evidence>
<dbReference type="OrthoDB" id="10265211at2759"/>
<dbReference type="GO" id="GO:0003688">
    <property type="term" value="F:DNA replication origin binding"/>
    <property type="evidence" value="ECO:0007669"/>
    <property type="project" value="TreeGrafter"/>
</dbReference>
<evidence type="ECO:0000256" key="4">
    <source>
        <dbReference type="ARBA" id="ARBA00023125"/>
    </source>
</evidence>
<feature type="domain" description="Origin recognition complex subunit 3 N-terminal" evidence="7">
    <location>
        <begin position="41"/>
        <end position="348"/>
    </location>
</feature>
<dbReference type="GO" id="GO:0005664">
    <property type="term" value="C:nuclear origin of replication recognition complex"/>
    <property type="evidence" value="ECO:0007669"/>
    <property type="project" value="InterPro"/>
</dbReference>
<dbReference type="GeneID" id="66063224"/>
<reference evidence="9" key="1">
    <citation type="submission" date="2020-03" db="EMBL/GenBank/DDBJ databases">
        <title>A mixture of massive structural variations and highly conserved coding sequences in Ustilaginoidea virens genome.</title>
        <authorList>
            <person name="Zhang K."/>
            <person name="Zhao Z."/>
            <person name="Zhang Z."/>
            <person name="Li Y."/>
            <person name="Hsiang T."/>
            <person name="Sun W."/>
        </authorList>
    </citation>
    <scope>NUCLEOTIDE SEQUENCE</scope>
    <source>
        <strain evidence="9">UV-8b</strain>
    </source>
</reference>
<evidence type="ECO:0000256" key="3">
    <source>
        <dbReference type="ARBA" id="ARBA00022705"/>
    </source>
</evidence>
<sequence>MEQNEASRDTFSQEDHQAAYIFDPQQDEGHFSDPRPSKKRRVTGGDIVERSRTVGDAPLFVPLLNGAEKPEFARFREQKFHESWKMIDGRLQSILRESNSTTLNEVAEFVADATKDSIDQIPSGFIVTGPNIASQDLLFEQLSDSLRNKFTSRFVRLKSSETVTLKAALKRTIQGAMATVQGVEDDDLLSDATKDGFRYLDYDLEALEVFLKPLQCEHVFVAFQDSEGFDSSLLSDLIALLHSWRPRIPFTLLFGIATSVELLQTRLLKSTCRVMYGGQFDAAQTASILETIFKGTVAAVDVPLRLGAPLLRSMLDRQHEQVAGIQSFISSLKYAYMCHFYANPLSVLLCCSEPPSESLQQEHFEAVRNLPSFRQAVEREVQKGTVASLEDARLLIEDNKHLLNRIRAGHGNRQSWAAQFLRSLLISQAAGVQRSSFSRAYVDGLVRAQLSSDDPGLAQSIRRMDPDELSGLLARIVSVLGEGDRSLGLLPSADERDAQLRASLESVMQELEHLKVRAKDAGTVLRSKYSGHSKVMRTTVVAQKVQLSQDTAALRDEDNRLTELVDKTTLLLCRHYLDTNPNSILFSECWLYETKSPSRDVFIPRPRMVFERSLGRPQDYLGCRCCESDHDGLEAKVPPTSLLYQLYLEAGNLVNVADLWTAFRALVSQGGEDERRTLVLFYRGLAEMRALGFVKASKKKIDHIAKIKWL</sequence>
<name>A0A8E5HMH5_USTVR</name>
<evidence type="ECO:0000313" key="9">
    <source>
        <dbReference type="EMBL" id="QUC18205.1"/>
    </source>
</evidence>
<evidence type="ECO:0000259" key="7">
    <source>
        <dbReference type="Pfam" id="PF07034"/>
    </source>
</evidence>
<accession>A0A8E5HMH5</accession>
<dbReference type="RefSeq" id="XP_042995878.1">
    <property type="nucleotide sequence ID" value="XM_043139944.1"/>
</dbReference>
<dbReference type="CDD" id="cd20704">
    <property type="entry name" value="Orc3"/>
    <property type="match status" value="1"/>
</dbReference>
<feature type="compositionally biased region" description="Basic and acidic residues" evidence="6">
    <location>
        <begin position="27"/>
        <end position="36"/>
    </location>
</feature>
<protein>
    <recommendedName>
        <fullName evidence="11">Origin recognition complex subunit</fullName>
    </recommendedName>
</protein>
<evidence type="ECO:0000259" key="8">
    <source>
        <dbReference type="Pfam" id="PF18137"/>
    </source>
</evidence>
<comment type="similarity">
    <text evidence="2">Belongs to the ORC3 family.</text>
</comment>
<evidence type="ECO:0000256" key="2">
    <source>
        <dbReference type="ARBA" id="ARBA00010977"/>
    </source>
</evidence>